<evidence type="ECO:0000313" key="3">
    <source>
        <dbReference type="Proteomes" id="UP000800036"/>
    </source>
</evidence>
<name>A0A6A5VE08_9PLEO</name>
<evidence type="ECO:0000313" key="2">
    <source>
        <dbReference type="EMBL" id="KAF1974599.1"/>
    </source>
</evidence>
<reference evidence="2" key="1">
    <citation type="journal article" date="2020" name="Stud. Mycol.">
        <title>101 Dothideomycetes genomes: a test case for predicting lifestyles and emergence of pathogens.</title>
        <authorList>
            <person name="Haridas S."/>
            <person name="Albert R."/>
            <person name="Binder M."/>
            <person name="Bloem J."/>
            <person name="Labutti K."/>
            <person name="Salamov A."/>
            <person name="Andreopoulos B."/>
            <person name="Baker S."/>
            <person name="Barry K."/>
            <person name="Bills G."/>
            <person name="Bluhm B."/>
            <person name="Cannon C."/>
            <person name="Castanera R."/>
            <person name="Culley D."/>
            <person name="Daum C."/>
            <person name="Ezra D."/>
            <person name="Gonzalez J."/>
            <person name="Henrissat B."/>
            <person name="Kuo A."/>
            <person name="Liang C."/>
            <person name="Lipzen A."/>
            <person name="Lutzoni F."/>
            <person name="Magnuson J."/>
            <person name="Mondo S."/>
            <person name="Nolan M."/>
            <person name="Ohm R."/>
            <person name="Pangilinan J."/>
            <person name="Park H.-J."/>
            <person name="Ramirez L."/>
            <person name="Alfaro M."/>
            <person name="Sun H."/>
            <person name="Tritt A."/>
            <person name="Yoshinaga Y."/>
            <person name="Zwiers L.-H."/>
            <person name="Turgeon B."/>
            <person name="Goodwin S."/>
            <person name="Spatafora J."/>
            <person name="Crous P."/>
            <person name="Grigoriev I."/>
        </authorList>
    </citation>
    <scope>NUCLEOTIDE SEQUENCE</scope>
    <source>
        <strain evidence="2">CBS 107.79</strain>
    </source>
</reference>
<dbReference type="Proteomes" id="UP000800036">
    <property type="component" value="Unassembled WGS sequence"/>
</dbReference>
<dbReference type="EMBL" id="ML976674">
    <property type="protein sequence ID" value="KAF1974599.1"/>
    <property type="molecule type" value="Genomic_DNA"/>
</dbReference>
<sequence length="231" mass="26260">MASKHPSTSYGEPAVEPEPNVAATEDAIRTLAIKNFKKRLEEMIQNARVTEVPEDHSEELMAQTEALWHAASDWDCLVLAHRSFIEGKIHYWPCQYAPLYPESANLVDDFHFMHDPDEIHRERNIIPSIQTNVFAVLGKEDYWHVTQMKRADTEEQLESTEWIWNTHLAVKPSGMAEVYLDGEDPFTGALAADPLMIEISTQSWDAVWTDLMAVVRGAIQKSGLQPVFRDG</sequence>
<proteinExistence type="predicted"/>
<organism evidence="2 3">
    <name type="scientific">Bimuria novae-zelandiae CBS 107.79</name>
    <dbReference type="NCBI Taxonomy" id="1447943"/>
    <lineage>
        <taxon>Eukaryota</taxon>
        <taxon>Fungi</taxon>
        <taxon>Dikarya</taxon>
        <taxon>Ascomycota</taxon>
        <taxon>Pezizomycotina</taxon>
        <taxon>Dothideomycetes</taxon>
        <taxon>Pleosporomycetidae</taxon>
        <taxon>Pleosporales</taxon>
        <taxon>Massarineae</taxon>
        <taxon>Didymosphaeriaceae</taxon>
        <taxon>Bimuria</taxon>
    </lineage>
</organism>
<evidence type="ECO:0000256" key="1">
    <source>
        <dbReference type="SAM" id="MobiDB-lite"/>
    </source>
</evidence>
<feature type="compositionally biased region" description="Polar residues" evidence="1">
    <location>
        <begin position="1"/>
        <end position="10"/>
    </location>
</feature>
<gene>
    <name evidence="2" type="ORF">BU23DRAFT_598280</name>
</gene>
<keyword evidence="3" id="KW-1185">Reference proteome</keyword>
<protein>
    <submittedName>
        <fullName evidence="2">Uncharacterized protein</fullName>
    </submittedName>
</protein>
<dbReference type="AlphaFoldDB" id="A0A6A5VE08"/>
<feature type="region of interest" description="Disordered" evidence="1">
    <location>
        <begin position="1"/>
        <end position="22"/>
    </location>
</feature>
<accession>A0A6A5VE08</accession>